<evidence type="ECO:0000256" key="1">
    <source>
        <dbReference type="SAM" id="MobiDB-lite"/>
    </source>
</evidence>
<name>W7DYD7_BIPV3</name>
<keyword evidence="3" id="KW-1185">Reference proteome</keyword>
<organism evidence="2 3">
    <name type="scientific">Bipolaris victoriae (strain FI3)</name>
    <name type="common">Victoria blight of oats agent</name>
    <name type="synonym">Cochliobolus victoriae</name>
    <dbReference type="NCBI Taxonomy" id="930091"/>
    <lineage>
        <taxon>Eukaryota</taxon>
        <taxon>Fungi</taxon>
        <taxon>Dikarya</taxon>
        <taxon>Ascomycota</taxon>
        <taxon>Pezizomycotina</taxon>
        <taxon>Dothideomycetes</taxon>
        <taxon>Pleosporomycetidae</taxon>
        <taxon>Pleosporales</taxon>
        <taxon>Pleosporineae</taxon>
        <taxon>Pleosporaceae</taxon>
        <taxon>Bipolaris</taxon>
    </lineage>
</organism>
<proteinExistence type="predicted"/>
<feature type="region of interest" description="Disordered" evidence="1">
    <location>
        <begin position="1"/>
        <end position="37"/>
    </location>
</feature>
<protein>
    <submittedName>
        <fullName evidence="2">Uncharacterized protein</fullName>
    </submittedName>
</protein>
<dbReference type="HOGENOM" id="CLU_2460666_0_0_1"/>
<dbReference type="GeneID" id="26250622"/>
<dbReference type="Proteomes" id="UP000054337">
    <property type="component" value="Unassembled WGS sequence"/>
</dbReference>
<dbReference type="AlphaFoldDB" id="W7DYD7"/>
<dbReference type="RefSeq" id="XP_014550685.1">
    <property type="nucleotide sequence ID" value="XM_014695199.1"/>
</dbReference>
<gene>
    <name evidence="2" type="ORF">COCVIDRAFT_114823</name>
</gene>
<feature type="compositionally biased region" description="Basic and acidic residues" evidence="1">
    <location>
        <begin position="1"/>
        <end position="21"/>
    </location>
</feature>
<reference evidence="2 3" key="1">
    <citation type="journal article" date="2013" name="PLoS Genet.">
        <title>Comparative genome structure, secondary metabolite, and effector coding capacity across Cochliobolus pathogens.</title>
        <authorList>
            <person name="Condon B.J."/>
            <person name="Leng Y."/>
            <person name="Wu D."/>
            <person name="Bushley K.E."/>
            <person name="Ohm R.A."/>
            <person name="Otillar R."/>
            <person name="Martin J."/>
            <person name="Schackwitz W."/>
            <person name="Grimwood J."/>
            <person name="MohdZainudin N."/>
            <person name="Xue C."/>
            <person name="Wang R."/>
            <person name="Manning V.A."/>
            <person name="Dhillon B."/>
            <person name="Tu Z.J."/>
            <person name="Steffenson B.J."/>
            <person name="Salamov A."/>
            <person name="Sun H."/>
            <person name="Lowry S."/>
            <person name="LaButti K."/>
            <person name="Han J."/>
            <person name="Copeland A."/>
            <person name="Lindquist E."/>
            <person name="Barry K."/>
            <person name="Schmutz J."/>
            <person name="Baker S.E."/>
            <person name="Ciuffetti L.M."/>
            <person name="Grigoriev I.V."/>
            <person name="Zhong S."/>
            <person name="Turgeon B.G."/>
        </authorList>
    </citation>
    <scope>NUCLEOTIDE SEQUENCE [LARGE SCALE GENOMIC DNA]</scope>
    <source>
        <strain evidence="2 3">FI3</strain>
    </source>
</reference>
<sequence length="89" mass="9758">RSANHKRDATRYSASNHEEQHVTCLPPSPPPPKTPALHTSALLCPIHHHRSVRPSPSDLMTSLHLRPQGPYPPLSIAMLIADVEIAPLP</sequence>
<feature type="non-terminal residue" evidence="2">
    <location>
        <position position="1"/>
    </location>
</feature>
<accession>W7DYD7</accession>
<evidence type="ECO:0000313" key="3">
    <source>
        <dbReference type="Proteomes" id="UP000054337"/>
    </source>
</evidence>
<dbReference type="EMBL" id="KI968863">
    <property type="protein sequence ID" value="EUN21111.1"/>
    <property type="molecule type" value="Genomic_DNA"/>
</dbReference>
<evidence type="ECO:0000313" key="2">
    <source>
        <dbReference type="EMBL" id="EUN21111.1"/>
    </source>
</evidence>